<reference evidence="1 2" key="1">
    <citation type="submission" date="2020-09" db="EMBL/GenBank/DDBJ databases">
        <title>Methylomonas albis sp. nov. and Methylomonas fluvii sp. nov.: Two cold-adapted methanotrophs from the River Elbe and an amended description of Methylovulum psychrotolerans strain Eb1.</title>
        <authorList>
            <person name="Bussmann I.K."/>
            <person name="Klings K.-W."/>
            <person name="Warnstedt J."/>
            <person name="Hoppert M."/>
            <person name="Saborowski A."/>
            <person name="Horn F."/>
            <person name="Liebner S."/>
        </authorList>
    </citation>
    <scope>NUCLEOTIDE SEQUENCE [LARGE SCALE GENOMIC DNA]</scope>
    <source>
        <strain evidence="1 2">EbB</strain>
    </source>
</reference>
<dbReference type="RefSeq" id="WP_192395653.1">
    <property type="nucleotide sequence ID" value="NZ_CAJHIU010000003.1"/>
</dbReference>
<sequence>MSIKTINPPKLKRDWKGCRIRLTRDAANAFWLVKAGTLGTITNQGPKGSDVTFDWCPCCCIQARISRLRRDALEFIEEEQIEPPLHTYAERYQFLRTRSLDTIEQGGVFAGLTPENVVLNGKDLDFEIDCAIAKEKEEA</sequence>
<comment type="caution">
    <text evidence="1">The sequence shown here is derived from an EMBL/GenBank/DDBJ whole genome shotgun (WGS) entry which is preliminary data.</text>
</comment>
<accession>A0ABR9DII1</accession>
<proteinExistence type="predicted"/>
<dbReference type="EMBL" id="JACXST010000003">
    <property type="protein sequence ID" value="MBD9362923.1"/>
    <property type="molecule type" value="Genomic_DNA"/>
</dbReference>
<organism evidence="1 2">
    <name type="scientific">Methylomonas fluvii</name>
    <dbReference type="NCBI Taxonomy" id="1854564"/>
    <lineage>
        <taxon>Bacteria</taxon>
        <taxon>Pseudomonadati</taxon>
        <taxon>Pseudomonadota</taxon>
        <taxon>Gammaproteobacteria</taxon>
        <taxon>Methylococcales</taxon>
        <taxon>Methylococcaceae</taxon>
        <taxon>Methylomonas</taxon>
    </lineage>
</organism>
<evidence type="ECO:0000313" key="2">
    <source>
        <dbReference type="Proteomes" id="UP000641152"/>
    </source>
</evidence>
<name>A0ABR9DII1_9GAMM</name>
<evidence type="ECO:0000313" key="1">
    <source>
        <dbReference type="EMBL" id="MBD9362923.1"/>
    </source>
</evidence>
<dbReference type="Proteomes" id="UP000641152">
    <property type="component" value="Unassembled WGS sequence"/>
</dbReference>
<protein>
    <submittedName>
        <fullName evidence="1">Uncharacterized protein</fullName>
    </submittedName>
</protein>
<gene>
    <name evidence="1" type="ORF">EBB_20960</name>
</gene>
<keyword evidence="2" id="KW-1185">Reference proteome</keyword>